<evidence type="ECO:0000259" key="2">
    <source>
        <dbReference type="Pfam" id="PF04235"/>
    </source>
</evidence>
<feature type="domain" description="DUF418" evidence="2">
    <location>
        <begin position="242"/>
        <end position="398"/>
    </location>
</feature>
<evidence type="ECO:0000256" key="1">
    <source>
        <dbReference type="SAM" id="Phobius"/>
    </source>
</evidence>
<dbReference type="Pfam" id="PF04235">
    <property type="entry name" value="DUF418"/>
    <property type="match status" value="1"/>
</dbReference>
<feature type="transmembrane region" description="Helical" evidence="1">
    <location>
        <begin position="150"/>
        <end position="171"/>
    </location>
</feature>
<feature type="transmembrane region" description="Helical" evidence="1">
    <location>
        <begin position="295"/>
        <end position="314"/>
    </location>
</feature>
<accession>A0A432WLK1</accession>
<feature type="transmembrane region" description="Helical" evidence="1">
    <location>
        <begin position="103"/>
        <end position="121"/>
    </location>
</feature>
<feature type="transmembrane region" description="Helical" evidence="1">
    <location>
        <begin position="127"/>
        <end position="143"/>
    </location>
</feature>
<protein>
    <recommendedName>
        <fullName evidence="2">DUF418 domain-containing protein</fullName>
    </recommendedName>
</protein>
<dbReference type="InterPro" id="IPR052529">
    <property type="entry name" value="Bact_Transport_Assoc"/>
</dbReference>
<keyword evidence="1" id="KW-0812">Transmembrane</keyword>
<feature type="transmembrane region" description="Helical" evidence="1">
    <location>
        <begin position="74"/>
        <end position="91"/>
    </location>
</feature>
<name>A0A432WLK1_9GAMM</name>
<feature type="transmembrane region" description="Helical" evidence="1">
    <location>
        <begin position="335"/>
        <end position="355"/>
    </location>
</feature>
<gene>
    <name evidence="3" type="ORF">CWE14_01415</name>
</gene>
<reference evidence="3 4" key="1">
    <citation type="journal article" date="2011" name="Front. Microbiol.">
        <title>Genomic signatures of strain selection and enhancement in Bacillus atrophaeus var. globigii, a historical biowarfare simulant.</title>
        <authorList>
            <person name="Gibbons H.S."/>
            <person name="Broomall S.M."/>
            <person name="McNew L.A."/>
            <person name="Daligault H."/>
            <person name="Chapman C."/>
            <person name="Bruce D."/>
            <person name="Karavis M."/>
            <person name="Krepps M."/>
            <person name="McGregor P.A."/>
            <person name="Hong C."/>
            <person name="Park K.H."/>
            <person name="Akmal A."/>
            <person name="Feldman A."/>
            <person name="Lin J.S."/>
            <person name="Chang W.E."/>
            <person name="Higgs B.W."/>
            <person name="Demirev P."/>
            <person name="Lindquist J."/>
            <person name="Liem A."/>
            <person name="Fochler E."/>
            <person name="Read T.D."/>
            <person name="Tapia R."/>
            <person name="Johnson S."/>
            <person name="Bishop-Lilly K.A."/>
            <person name="Detter C."/>
            <person name="Han C."/>
            <person name="Sozhamannan S."/>
            <person name="Rosenzweig C.N."/>
            <person name="Skowronski E.W."/>
        </authorList>
    </citation>
    <scope>NUCLEOTIDE SEQUENCE [LARGE SCALE GENOMIC DNA]</scope>
    <source>
        <strain evidence="3 4">Y4G10-17</strain>
    </source>
</reference>
<feature type="transmembrane region" description="Helical" evidence="1">
    <location>
        <begin position="223"/>
        <end position="244"/>
    </location>
</feature>
<organism evidence="3 4">
    <name type="scientific">Aliidiomarina soli</name>
    <dbReference type="NCBI Taxonomy" id="1928574"/>
    <lineage>
        <taxon>Bacteria</taxon>
        <taxon>Pseudomonadati</taxon>
        <taxon>Pseudomonadota</taxon>
        <taxon>Gammaproteobacteria</taxon>
        <taxon>Alteromonadales</taxon>
        <taxon>Idiomarinaceae</taxon>
        <taxon>Aliidiomarina</taxon>
    </lineage>
</organism>
<evidence type="ECO:0000313" key="3">
    <source>
        <dbReference type="EMBL" id="RUO34690.1"/>
    </source>
</evidence>
<keyword evidence="1" id="KW-1133">Transmembrane helix</keyword>
<feature type="transmembrane region" description="Helical" evidence="1">
    <location>
        <begin position="256"/>
        <end position="275"/>
    </location>
</feature>
<keyword evidence="4" id="KW-1185">Reference proteome</keyword>
<dbReference type="EMBL" id="PIPO01000001">
    <property type="protein sequence ID" value="RUO34690.1"/>
    <property type="molecule type" value="Genomic_DNA"/>
</dbReference>
<feature type="transmembrane region" description="Helical" evidence="1">
    <location>
        <begin position="26"/>
        <end position="46"/>
    </location>
</feature>
<dbReference type="InterPro" id="IPR007349">
    <property type="entry name" value="DUF418"/>
</dbReference>
<dbReference type="PANTHER" id="PTHR30590:SF2">
    <property type="entry name" value="INNER MEMBRANE PROTEIN"/>
    <property type="match status" value="1"/>
</dbReference>
<comment type="caution">
    <text evidence="3">The sequence shown here is derived from an EMBL/GenBank/DDBJ whole genome shotgun (WGS) entry which is preliminary data.</text>
</comment>
<dbReference type="PANTHER" id="PTHR30590">
    <property type="entry name" value="INNER MEMBRANE PROTEIN"/>
    <property type="match status" value="1"/>
</dbReference>
<sequence length="407" mass="45396">MMTTNGTAMPGEHAPRIQQLDFIRGIAVLGIFLMNIVALGLPAAVIDNPVAMDPVSSADLWVWGLSQVFAEQKFIAMFGMLFGAGILLFAERAEARQLPPRALHFRRMGWLALFGLLHAWLLWYGDILFPYAVAGCLAWLWRAKPVASLIRWGVALYLIPALLLYLVHLSLPQMDPADLADLAAFWSPEAEQLAAEIAALQGGLAERIAYRHEFILSLQTSGMVFGTLWLVLGYMLLGMALFKLGVLSLQVPRTTYYKLLGWLLPGLALSAYGVYYQVEAEFSVLVSFAGPLWNYLGSLMTALGYIGILGLVALRMANAAWVQRVKAVGRMAFSAYIMQTLIGVILFQYIGLFGLLQRSHLILIVMLVWAVQLVFLPLYLQHYRQGPLEWVWRRLTYAGTRRVDTSV</sequence>
<dbReference type="AlphaFoldDB" id="A0A432WLK1"/>
<keyword evidence="1" id="KW-0472">Membrane</keyword>
<evidence type="ECO:0000313" key="4">
    <source>
        <dbReference type="Proteomes" id="UP000287823"/>
    </source>
</evidence>
<dbReference type="RefSeq" id="WP_126797741.1">
    <property type="nucleotide sequence ID" value="NZ_PIPO01000001.1"/>
</dbReference>
<dbReference type="Proteomes" id="UP000287823">
    <property type="component" value="Unassembled WGS sequence"/>
</dbReference>
<proteinExistence type="predicted"/>
<feature type="transmembrane region" description="Helical" evidence="1">
    <location>
        <begin position="361"/>
        <end position="380"/>
    </location>
</feature>